<dbReference type="SUPFAM" id="SSF50789">
    <property type="entry name" value="Herpes virus serine proteinase, assemblin"/>
    <property type="match status" value="1"/>
</dbReference>
<sequence length="133" mass="14171">MDALVRISGYVSRFDSVDRGGDIVRRAAFLGARADVPLLWQHDPARPIGRVLSLTEDGVGLKMLAGVSPDCRDGEDALALMRSGAVDGLSFGYRVKSARPRPGGGRELLKLELIECSVVTLPMHGEARVSAVG</sequence>
<dbReference type="RefSeq" id="WP_140929363.1">
    <property type="nucleotide sequence ID" value="NZ_VFSU01000034.1"/>
</dbReference>
<keyword evidence="3" id="KW-0378">Hydrolase</keyword>
<dbReference type="OrthoDB" id="9804926at2"/>
<protein>
    <submittedName>
        <fullName evidence="5">HK97 family phage prohead protease</fullName>
    </submittedName>
</protein>
<dbReference type="Proteomes" id="UP000319897">
    <property type="component" value="Unassembled WGS sequence"/>
</dbReference>
<evidence type="ECO:0000256" key="3">
    <source>
        <dbReference type="ARBA" id="ARBA00022801"/>
    </source>
</evidence>
<keyword evidence="2 5" id="KW-0645">Protease</keyword>
<keyword evidence="6" id="KW-1185">Reference proteome</keyword>
<evidence type="ECO:0000256" key="1">
    <source>
        <dbReference type="ARBA" id="ARBA00022612"/>
    </source>
</evidence>
<dbReference type="InterPro" id="IPR006433">
    <property type="entry name" value="Prohead_protease"/>
</dbReference>
<organism evidence="5 6">
    <name type="scientific">Sandaracinobacter neustonicus</name>
    <dbReference type="NCBI Taxonomy" id="1715348"/>
    <lineage>
        <taxon>Bacteria</taxon>
        <taxon>Pseudomonadati</taxon>
        <taxon>Pseudomonadota</taxon>
        <taxon>Alphaproteobacteria</taxon>
        <taxon>Sphingomonadales</taxon>
        <taxon>Sphingosinicellaceae</taxon>
        <taxon>Sandaracinobacter</taxon>
    </lineage>
</organism>
<accession>A0A501XD48</accession>
<dbReference type="NCBIfam" id="TIGR01543">
    <property type="entry name" value="proheadase_HK97"/>
    <property type="match status" value="1"/>
</dbReference>
<dbReference type="GO" id="GO:0008233">
    <property type="term" value="F:peptidase activity"/>
    <property type="evidence" value="ECO:0007669"/>
    <property type="project" value="UniProtKB-KW"/>
</dbReference>
<comment type="caution">
    <text evidence="5">The sequence shown here is derived from an EMBL/GenBank/DDBJ whole genome shotgun (WGS) entry which is preliminary data.</text>
</comment>
<reference evidence="5 6" key="1">
    <citation type="submission" date="2019-06" db="EMBL/GenBank/DDBJ databases">
        <authorList>
            <person name="Lee I."/>
            <person name="Jang G.I."/>
            <person name="Hwang C.Y."/>
        </authorList>
    </citation>
    <scope>NUCLEOTIDE SEQUENCE [LARGE SCALE GENOMIC DNA]</scope>
    <source>
        <strain evidence="5 6">PAMC 28131</strain>
    </source>
</reference>
<evidence type="ECO:0000256" key="2">
    <source>
        <dbReference type="ARBA" id="ARBA00022670"/>
    </source>
</evidence>
<dbReference type="EMBL" id="VFSU01000034">
    <property type="protein sequence ID" value="TPE58510.1"/>
    <property type="molecule type" value="Genomic_DNA"/>
</dbReference>
<dbReference type="InterPro" id="IPR054613">
    <property type="entry name" value="Peptidase_S78_dom"/>
</dbReference>
<dbReference type="Pfam" id="PF04586">
    <property type="entry name" value="Peptidase_S78"/>
    <property type="match status" value="1"/>
</dbReference>
<dbReference type="AlphaFoldDB" id="A0A501XD48"/>
<evidence type="ECO:0000313" key="5">
    <source>
        <dbReference type="EMBL" id="TPE58510.1"/>
    </source>
</evidence>
<keyword evidence="1" id="KW-1188">Viral release from host cell</keyword>
<evidence type="ECO:0000259" key="4">
    <source>
        <dbReference type="Pfam" id="PF04586"/>
    </source>
</evidence>
<proteinExistence type="predicted"/>
<dbReference type="GO" id="GO:0006508">
    <property type="term" value="P:proteolysis"/>
    <property type="evidence" value="ECO:0007669"/>
    <property type="project" value="UniProtKB-KW"/>
</dbReference>
<name>A0A501XD48_9SPHN</name>
<gene>
    <name evidence="5" type="ORF">FJQ54_15705</name>
</gene>
<feature type="domain" description="Prohead serine protease" evidence="4">
    <location>
        <begin position="6"/>
        <end position="130"/>
    </location>
</feature>
<evidence type="ECO:0000313" key="6">
    <source>
        <dbReference type="Proteomes" id="UP000319897"/>
    </source>
</evidence>